<feature type="compositionally biased region" description="Polar residues" evidence="1">
    <location>
        <begin position="703"/>
        <end position="713"/>
    </location>
</feature>
<evidence type="ECO:0000259" key="2">
    <source>
        <dbReference type="PROSITE" id="PS50994"/>
    </source>
</evidence>
<dbReference type="PROSITE" id="PS50994">
    <property type="entry name" value="INTEGRASE"/>
    <property type="match status" value="1"/>
</dbReference>
<evidence type="ECO:0000313" key="3">
    <source>
        <dbReference type="EMBL" id="GLT22078.1"/>
    </source>
</evidence>
<comment type="caution">
    <text evidence="3">The sequence shown here is derived from an EMBL/GenBank/DDBJ whole genome shotgun (WGS) entry which is preliminary data.</text>
</comment>
<feature type="compositionally biased region" description="Basic and acidic residues" evidence="1">
    <location>
        <begin position="723"/>
        <end position="734"/>
    </location>
</feature>
<name>A0ABQ6F939_9RHOO</name>
<protein>
    <recommendedName>
        <fullName evidence="2">Integrase catalytic domain-containing protein</fullName>
    </recommendedName>
</protein>
<reference evidence="4" key="1">
    <citation type="journal article" date="2019" name="Int. J. Syst. Evol. Microbiol.">
        <title>The Global Catalogue of Microorganisms (GCM) 10K type strain sequencing project: providing services to taxonomists for standard genome sequencing and annotation.</title>
        <authorList>
            <consortium name="The Broad Institute Genomics Platform"/>
            <consortium name="The Broad Institute Genome Sequencing Center for Infectious Disease"/>
            <person name="Wu L."/>
            <person name="Ma J."/>
        </authorList>
    </citation>
    <scope>NUCLEOTIDE SEQUENCE [LARGE SCALE GENOMIC DNA]</scope>
    <source>
        <strain evidence="4">NBRC 102407</strain>
    </source>
</reference>
<gene>
    <name evidence="3" type="ORF">GCM10007933_15340</name>
</gene>
<dbReference type="Gene3D" id="3.30.420.10">
    <property type="entry name" value="Ribonuclease H-like superfamily/Ribonuclease H"/>
    <property type="match status" value="1"/>
</dbReference>
<sequence>MLQLNEVLMPAPDRTTSIDGIVRVVGISHDGKTVGLIQLDVWPLKAPYLLPLASIDPDEDDNGIIRVTKFDTNLPLSKDKLSDKKKERLKAVSKQMQSTMADLNMVMDAGYRNREFERIAKRDSVSVRTIQRQFYDYLWGGMVEMAFLGPKKAQRPAVTPQNPGTQKRGPKPRNTEKEDRGSAPLSQVREQLIKGAKKFYLNGAYTEAEAFVLTKKKFFSNGKKATRVSGKKVELDDLLLPPSELPSRRQFHYIITLLRETEGDRETKPRDAKPRRKRTVRRGRARDGVPGPGYRYEIDATRIQIRLVSRYNPAQLMREATLYIIIDVWSGSIVGYALSLEPPSWFLAAKALYNCFTPKSKVFKRLELPYGDEDWVSQHLPTRLAADRGEFVSDKAGVVPEIGIEVEIMPPMCPERKGSVEGKFEKVKHGDNFYLKPGKHKKNPQRREKDGKKEAAYTLMELEQLIVEIILDLNNDPVPVENIPADAVKAGVEAITYGGLFAWGLKNRTGFTRVLPDKVAENELMLRAQATVTPEGIRYQKQTYVSNDLLESGLLAKATTQGNFPIDIRYDDLVGDRIRYLDPLKQDWADALNNNPDVLRLHTSFWEIEQQLFKAEDLHSKAEENNISNKHEKASAINKRARAAVTRAKVAKATTKQSNSKQAINQNTAVEIAADRSKRLLAEQKSLATALAVKATQPAPHLVQTSSASSAQPAKSVGQRALELLKKKNAPLDK</sequence>
<organism evidence="3 4">
    <name type="scientific">Zoogloea oryzae</name>
    <dbReference type="NCBI Taxonomy" id="310767"/>
    <lineage>
        <taxon>Bacteria</taxon>
        <taxon>Pseudomonadati</taxon>
        <taxon>Pseudomonadota</taxon>
        <taxon>Betaproteobacteria</taxon>
        <taxon>Rhodocyclales</taxon>
        <taxon>Zoogloeaceae</taxon>
        <taxon>Zoogloea</taxon>
    </lineage>
</organism>
<feature type="region of interest" description="Disordered" evidence="1">
    <location>
        <begin position="697"/>
        <end position="734"/>
    </location>
</feature>
<feature type="region of interest" description="Disordered" evidence="1">
    <location>
        <begin position="152"/>
        <end position="186"/>
    </location>
</feature>
<dbReference type="RefSeq" id="WP_284187449.1">
    <property type="nucleotide sequence ID" value="NZ_BSPX01000018.1"/>
</dbReference>
<proteinExistence type="predicted"/>
<feature type="domain" description="Integrase catalytic" evidence="2">
    <location>
        <begin position="286"/>
        <end position="499"/>
    </location>
</feature>
<feature type="region of interest" description="Disordered" evidence="1">
    <location>
        <begin position="264"/>
        <end position="288"/>
    </location>
</feature>
<dbReference type="Proteomes" id="UP001157167">
    <property type="component" value="Unassembled WGS sequence"/>
</dbReference>
<dbReference type="InterPro" id="IPR001584">
    <property type="entry name" value="Integrase_cat-core"/>
</dbReference>
<evidence type="ECO:0000256" key="1">
    <source>
        <dbReference type="SAM" id="MobiDB-lite"/>
    </source>
</evidence>
<dbReference type="EMBL" id="BSPX01000018">
    <property type="protein sequence ID" value="GLT22078.1"/>
    <property type="molecule type" value="Genomic_DNA"/>
</dbReference>
<dbReference type="InterPro" id="IPR036397">
    <property type="entry name" value="RNaseH_sf"/>
</dbReference>
<feature type="compositionally biased region" description="Basic residues" evidence="1">
    <location>
        <begin position="273"/>
        <end position="284"/>
    </location>
</feature>
<keyword evidence="4" id="KW-1185">Reference proteome</keyword>
<evidence type="ECO:0000313" key="4">
    <source>
        <dbReference type="Proteomes" id="UP001157167"/>
    </source>
</evidence>
<accession>A0ABQ6F939</accession>